<feature type="domain" description="BTB" evidence="3">
    <location>
        <begin position="30"/>
        <end position="97"/>
    </location>
</feature>
<evidence type="ECO:0000313" key="5">
    <source>
        <dbReference type="Proteomes" id="UP001283361"/>
    </source>
</evidence>
<dbReference type="AlphaFoldDB" id="A0AAE1DMC1"/>
<keyword evidence="5" id="KW-1185">Reference proteome</keyword>
<keyword evidence="1" id="KW-0880">Kelch repeat</keyword>
<proteinExistence type="predicted"/>
<dbReference type="Pfam" id="PF00651">
    <property type="entry name" value="BTB"/>
    <property type="match status" value="1"/>
</dbReference>
<dbReference type="Proteomes" id="UP001283361">
    <property type="component" value="Unassembled WGS sequence"/>
</dbReference>
<evidence type="ECO:0000256" key="1">
    <source>
        <dbReference type="ARBA" id="ARBA00022441"/>
    </source>
</evidence>
<gene>
    <name evidence="4" type="ORF">RRG08_058606</name>
</gene>
<dbReference type="InterPro" id="IPR000210">
    <property type="entry name" value="BTB/POZ_dom"/>
</dbReference>
<reference evidence="4" key="1">
    <citation type="journal article" date="2023" name="G3 (Bethesda)">
        <title>A reference genome for the long-term kleptoplast-retaining sea slug Elysia crispata morphotype clarki.</title>
        <authorList>
            <person name="Eastman K.E."/>
            <person name="Pendleton A.L."/>
            <person name="Shaikh M.A."/>
            <person name="Suttiyut T."/>
            <person name="Ogas R."/>
            <person name="Tomko P."/>
            <person name="Gavelis G."/>
            <person name="Widhalm J.R."/>
            <person name="Wisecaver J.H."/>
        </authorList>
    </citation>
    <scope>NUCLEOTIDE SEQUENCE</scope>
    <source>
        <strain evidence="4">ECLA1</strain>
    </source>
</reference>
<evidence type="ECO:0000313" key="4">
    <source>
        <dbReference type="EMBL" id="KAK3775904.1"/>
    </source>
</evidence>
<evidence type="ECO:0000259" key="3">
    <source>
        <dbReference type="PROSITE" id="PS50097"/>
    </source>
</evidence>
<dbReference type="InterPro" id="IPR011705">
    <property type="entry name" value="BACK"/>
</dbReference>
<dbReference type="InterPro" id="IPR011333">
    <property type="entry name" value="SKP1/BTB/POZ_sf"/>
</dbReference>
<dbReference type="SMART" id="SM00875">
    <property type="entry name" value="BACK"/>
    <property type="match status" value="1"/>
</dbReference>
<protein>
    <recommendedName>
        <fullName evidence="3">BTB domain-containing protein</fullName>
    </recommendedName>
</protein>
<dbReference type="InterPro" id="IPR011043">
    <property type="entry name" value="Gal_Oxase/kelch_b-propeller"/>
</dbReference>
<accession>A0AAE1DMC1</accession>
<dbReference type="Gene3D" id="3.30.710.10">
    <property type="entry name" value="Potassium Channel Kv1.1, Chain A"/>
    <property type="match status" value="1"/>
</dbReference>
<dbReference type="SUPFAM" id="SSF50965">
    <property type="entry name" value="Galactose oxidase, central domain"/>
    <property type="match status" value="1"/>
</dbReference>
<dbReference type="PANTHER" id="PTHR45632">
    <property type="entry name" value="LD33804P"/>
    <property type="match status" value="1"/>
</dbReference>
<name>A0AAE1DMC1_9GAST</name>
<dbReference type="Pfam" id="PF07707">
    <property type="entry name" value="BACK"/>
    <property type="match status" value="1"/>
</dbReference>
<dbReference type="PANTHER" id="PTHR45632:SF3">
    <property type="entry name" value="KELCH-LIKE PROTEIN 32"/>
    <property type="match status" value="1"/>
</dbReference>
<evidence type="ECO:0000256" key="2">
    <source>
        <dbReference type="ARBA" id="ARBA00022737"/>
    </source>
</evidence>
<dbReference type="PROSITE" id="PS50097">
    <property type="entry name" value="BTB"/>
    <property type="match status" value="1"/>
</dbReference>
<sequence length="589" mass="66746">MACSSRVEDCHTAKGVLQRLAVFRGDPTFSDIVVTVDDSNFYCHRVVLSAASEFFNKTFTSAMKEAREEKVTLQNVDKSTFSTLLDFAYSGTYVLTEENLFDIWTVADMLQMPLLLSQCKQMCDKLFNTSLSTTKWMSYLAKVRDLNKKAKLRVLRVVTNNFSMFTKHLDFELDELKLILVNDSLDVDSEDDVVEIVLKWADRKLNENGAILEKSDTSKESDQAEEKSSPSQYVVELLESTRYLLISPMCLHGSLACHPLVKADPKCQALVDKICLYQSQPHLHQTWCPTAAVHRHPSLMVNVLILCETTTNGKIMALNLQQMEWVELSRPDILPKQITSKLLWYDSKLYIFTDDGNTRMYMIPTNKYHAVQSACPGITLAVGDSLYSCKESQTQSNQIELYKLSHFKEAFETESVKWKVLNVLPIPTKGMRITDITNIGKTIILFQRSNSTESYSIHSHDTTAGLYKKYAGQIGNRSRLVTFRHDKTVFALQENGRLWKIHLGDQPPDITIKHVAILWTGNIPLNGAIIYRNTLIIVGEFPNQTKVCEKLNVSHADVFQGVQTVRYLNEVETSCPTVSLALIPKKLLG</sequence>
<dbReference type="CDD" id="cd18186">
    <property type="entry name" value="BTB_POZ_ZBTB_KLHL-like"/>
    <property type="match status" value="1"/>
</dbReference>
<organism evidence="4 5">
    <name type="scientific">Elysia crispata</name>
    <name type="common">lettuce slug</name>
    <dbReference type="NCBI Taxonomy" id="231223"/>
    <lineage>
        <taxon>Eukaryota</taxon>
        <taxon>Metazoa</taxon>
        <taxon>Spiralia</taxon>
        <taxon>Lophotrochozoa</taxon>
        <taxon>Mollusca</taxon>
        <taxon>Gastropoda</taxon>
        <taxon>Heterobranchia</taxon>
        <taxon>Euthyneura</taxon>
        <taxon>Panpulmonata</taxon>
        <taxon>Sacoglossa</taxon>
        <taxon>Placobranchoidea</taxon>
        <taxon>Plakobranchidae</taxon>
        <taxon>Elysia</taxon>
    </lineage>
</organism>
<dbReference type="SMART" id="SM00225">
    <property type="entry name" value="BTB"/>
    <property type="match status" value="1"/>
</dbReference>
<dbReference type="Gene3D" id="1.25.40.420">
    <property type="match status" value="1"/>
</dbReference>
<comment type="caution">
    <text evidence="4">The sequence shown here is derived from an EMBL/GenBank/DDBJ whole genome shotgun (WGS) entry which is preliminary data.</text>
</comment>
<dbReference type="SUPFAM" id="SSF54695">
    <property type="entry name" value="POZ domain"/>
    <property type="match status" value="1"/>
</dbReference>
<keyword evidence="2" id="KW-0677">Repeat</keyword>
<dbReference type="EMBL" id="JAWDGP010003260">
    <property type="protein sequence ID" value="KAK3775904.1"/>
    <property type="molecule type" value="Genomic_DNA"/>
</dbReference>